<organism evidence="2 3">
    <name type="scientific">Rhizopus delemar (strain RA 99-880 / ATCC MYA-4621 / FGSC 9543 / NRRL 43880)</name>
    <name type="common">Mucormycosis agent</name>
    <name type="synonym">Rhizopus arrhizus var. delemar</name>
    <dbReference type="NCBI Taxonomy" id="246409"/>
    <lineage>
        <taxon>Eukaryota</taxon>
        <taxon>Fungi</taxon>
        <taxon>Fungi incertae sedis</taxon>
        <taxon>Mucoromycota</taxon>
        <taxon>Mucoromycotina</taxon>
        <taxon>Mucoromycetes</taxon>
        <taxon>Mucorales</taxon>
        <taxon>Mucorineae</taxon>
        <taxon>Rhizopodaceae</taxon>
        <taxon>Rhizopus</taxon>
    </lineage>
</organism>
<feature type="chain" id="PRO_5003637999" evidence="1">
    <location>
        <begin position="25"/>
        <end position="273"/>
    </location>
</feature>
<feature type="signal peptide" evidence="1">
    <location>
        <begin position="1"/>
        <end position="24"/>
    </location>
</feature>
<accession>I1CDA8</accession>
<dbReference type="AlphaFoldDB" id="I1CDA8"/>
<dbReference type="Proteomes" id="UP000009138">
    <property type="component" value="Unassembled WGS sequence"/>
</dbReference>
<dbReference type="VEuPathDB" id="FungiDB:RO3G_11149"/>
<dbReference type="RefSeq" id="XP_067521834.1">
    <property type="nucleotide sequence ID" value="XM_067665733.1"/>
</dbReference>
<proteinExistence type="predicted"/>
<keyword evidence="3" id="KW-1185">Reference proteome</keyword>
<evidence type="ECO:0000313" key="3">
    <source>
        <dbReference type="Proteomes" id="UP000009138"/>
    </source>
</evidence>
<evidence type="ECO:0000256" key="1">
    <source>
        <dbReference type="SAM" id="SignalP"/>
    </source>
</evidence>
<dbReference type="OrthoDB" id="10271302at2759"/>
<evidence type="ECO:0000313" key="2">
    <source>
        <dbReference type="EMBL" id="EIE86438.1"/>
    </source>
</evidence>
<sequence length="273" mass="31519">MALQIMAMKSLSLFSFFFLTKVDINDHSTACSLCKDHILSKFVSDRRMTSKKSSLQGLVQESGTFKSSCSQRPLLLRWNDTNKNIVKDIILYWNHMNLQLLRSQLKQVRTTTLNDLIDLKSIEGVTHLNAKDYKISKEAVLVSINSNKLLEISKKFEKLHVDDLKKGKTFIKDTQKEIQDRSRIFSLLSLYSYKSKPVQIDEQAFWKIAKFFIKDKESIPKKATDNDLTTWYPKFFDFSKMDNGISNDKVQDSLSNADKVQNALIPRPTVSYV</sequence>
<reference evidence="2 3" key="1">
    <citation type="journal article" date="2009" name="PLoS Genet.">
        <title>Genomic analysis of the basal lineage fungus Rhizopus oryzae reveals a whole-genome duplication.</title>
        <authorList>
            <person name="Ma L.-J."/>
            <person name="Ibrahim A.S."/>
            <person name="Skory C."/>
            <person name="Grabherr M.G."/>
            <person name="Burger G."/>
            <person name="Butler M."/>
            <person name="Elias M."/>
            <person name="Idnurm A."/>
            <person name="Lang B.F."/>
            <person name="Sone T."/>
            <person name="Abe A."/>
            <person name="Calvo S.E."/>
            <person name="Corrochano L.M."/>
            <person name="Engels R."/>
            <person name="Fu J."/>
            <person name="Hansberg W."/>
            <person name="Kim J.-M."/>
            <person name="Kodira C.D."/>
            <person name="Koehrsen M.J."/>
            <person name="Liu B."/>
            <person name="Miranda-Saavedra D."/>
            <person name="O'Leary S."/>
            <person name="Ortiz-Castellanos L."/>
            <person name="Poulter R."/>
            <person name="Rodriguez-Romero J."/>
            <person name="Ruiz-Herrera J."/>
            <person name="Shen Y.-Q."/>
            <person name="Zeng Q."/>
            <person name="Galagan J."/>
            <person name="Birren B.W."/>
            <person name="Cuomo C.A."/>
            <person name="Wickes B.L."/>
        </authorList>
    </citation>
    <scope>NUCLEOTIDE SEQUENCE [LARGE SCALE GENOMIC DNA]</scope>
    <source>
        <strain evidence="3">RA 99-880 / ATCC MYA-4621 / FGSC 9543 / NRRL 43880</strain>
    </source>
</reference>
<name>I1CDA8_RHIO9</name>
<dbReference type="InParanoid" id="I1CDA8"/>
<dbReference type="GeneID" id="93618114"/>
<dbReference type="EMBL" id="CH476740">
    <property type="protein sequence ID" value="EIE86438.1"/>
    <property type="molecule type" value="Genomic_DNA"/>
</dbReference>
<protein>
    <submittedName>
        <fullName evidence="2">Uncharacterized protein</fullName>
    </submittedName>
</protein>
<keyword evidence="1" id="KW-0732">Signal</keyword>
<gene>
    <name evidence="2" type="ORF">RO3G_11149</name>
</gene>